<dbReference type="Proteomes" id="UP001152561">
    <property type="component" value="Unassembled WGS sequence"/>
</dbReference>
<reference evidence="2" key="1">
    <citation type="journal article" date="2023" name="Proc. Natl. Acad. Sci. U.S.A.">
        <title>Genomic and structural basis for evolution of tropane alkaloid biosynthesis.</title>
        <authorList>
            <person name="Wanga Y.-J."/>
            <person name="Taina T."/>
            <person name="Yua J.-Y."/>
            <person name="Lia J."/>
            <person name="Xua B."/>
            <person name="Chenc J."/>
            <person name="D'Auriad J.C."/>
            <person name="Huanga J.-P."/>
            <person name="Huanga S.-X."/>
        </authorList>
    </citation>
    <scope>NUCLEOTIDE SEQUENCE [LARGE SCALE GENOMIC DNA]</scope>
    <source>
        <strain evidence="2">cv. KIB-2019</strain>
    </source>
</reference>
<dbReference type="EMBL" id="JAJAGQ010000001">
    <property type="protein sequence ID" value="KAJ8573491.1"/>
    <property type="molecule type" value="Genomic_DNA"/>
</dbReference>
<keyword evidence="2" id="KW-1185">Reference proteome</keyword>
<evidence type="ECO:0000313" key="1">
    <source>
        <dbReference type="EMBL" id="KAJ8573491.1"/>
    </source>
</evidence>
<sequence>MSDVLQKKVLDWFVICHLMRGIFPSISILRCCKGRAEIESKMLICPTGVTAHSWSKSRWFFSFGASRYTDCAIRKISETLSY</sequence>
<evidence type="ECO:0000313" key="2">
    <source>
        <dbReference type="Proteomes" id="UP001152561"/>
    </source>
</evidence>
<accession>A0A9Q1N1Y0</accession>
<comment type="caution">
    <text evidence="1">The sequence shown here is derived from an EMBL/GenBank/DDBJ whole genome shotgun (WGS) entry which is preliminary data.</text>
</comment>
<organism evidence="1 2">
    <name type="scientific">Anisodus acutangulus</name>
    <dbReference type="NCBI Taxonomy" id="402998"/>
    <lineage>
        <taxon>Eukaryota</taxon>
        <taxon>Viridiplantae</taxon>
        <taxon>Streptophyta</taxon>
        <taxon>Embryophyta</taxon>
        <taxon>Tracheophyta</taxon>
        <taxon>Spermatophyta</taxon>
        <taxon>Magnoliopsida</taxon>
        <taxon>eudicotyledons</taxon>
        <taxon>Gunneridae</taxon>
        <taxon>Pentapetalae</taxon>
        <taxon>asterids</taxon>
        <taxon>lamiids</taxon>
        <taxon>Solanales</taxon>
        <taxon>Solanaceae</taxon>
        <taxon>Solanoideae</taxon>
        <taxon>Hyoscyameae</taxon>
        <taxon>Anisodus</taxon>
    </lineage>
</organism>
<proteinExistence type="predicted"/>
<name>A0A9Q1N1Y0_9SOLA</name>
<protein>
    <submittedName>
        <fullName evidence="1">Uncharacterized protein</fullName>
    </submittedName>
</protein>
<gene>
    <name evidence="1" type="ORF">K7X08_010002</name>
</gene>
<dbReference type="AlphaFoldDB" id="A0A9Q1N1Y0"/>